<evidence type="ECO:0000313" key="1">
    <source>
        <dbReference type="EMBL" id="KAF7824066.1"/>
    </source>
</evidence>
<keyword evidence="2" id="KW-1185">Reference proteome</keyword>
<dbReference type="AlphaFoldDB" id="A0A834TNA8"/>
<evidence type="ECO:0000313" key="2">
    <source>
        <dbReference type="Proteomes" id="UP000634136"/>
    </source>
</evidence>
<sequence length="41" mass="4817">MAFYSGEILFQKQVPKPQEPPLYSLTNAFYHDWLSKFSPPL</sequence>
<reference evidence="1" key="1">
    <citation type="submission" date="2020-09" db="EMBL/GenBank/DDBJ databases">
        <title>Genome-Enabled Discovery of Anthraquinone Biosynthesis in Senna tora.</title>
        <authorList>
            <person name="Kang S.-H."/>
            <person name="Pandey R.P."/>
            <person name="Lee C.-M."/>
            <person name="Sim J.-S."/>
            <person name="Jeong J.-T."/>
            <person name="Choi B.-S."/>
            <person name="Jung M."/>
            <person name="Ginzburg D."/>
            <person name="Zhao K."/>
            <person name="Won S.Y."/>
            <person name="Oh T.-J."/>
            <person name="Yu Y."/>
            <person name="Kim N.-H."/>
            <person name="Lee O.R."/>
            <person name="Lee T.-H."/>
            <person name="Bashyal P."/>
            <person name="Kim T.-S."/>
            <person name="Lee W.-H."/>
            <person name="Kawkins C."/>
            <person name="Kim C.-K."/>
            <person name="Kim J.S."/>
            <person name="Ahn B.O."/>
            <person name="Rhee S.Y."/>
            <person name="Sohng J.K."/>
        </authorList>
    </citation>
    <scope>NUCLEOTIDE SEQUENCE</scope>
    <source>
        <tissue evidence="1">Leaf</tissue>
    </source>
</reference>
<dbReference type="Proteomes" id="UP000634136">
    <property type="component" value="Unassembled WGS sequence"/>
</dbReference>
<protein>
    <submittedName>
        <fullName evidence="1">Uncharacterized protein</fullName>
    </submittedName>
</protein>
<organism evidence="1 2">
    <name type="scientific">Senna tora</name>
    <dbReference type="NCBI Taxonomy" id="362788"/>
    <lineage>
        <taxon>Eukaryota</taxon>
        <taxon>Viridiplantae</taxon>
        <taxon>Streptophyta</taxon>
        <taxon>Embryophyta</taxon>
        <taxon>Tracheophyta</taxon>
        <taxon>Spermatophyta</taxon>
        <taxon>Magnoliopsida</taxon>
        <taxon>eudicotyledons</taxon>
        <taxon>Gunneridae</taxon>
        <taxon>Pentapetalae</taxon>
        <taxon>rosids</taxon>
        <taxon>fabids</taxon>
        <taxon>Fabales</taxon>
        <taxon>Fabaceae</taxon>
        <taxon>Caesalpinioideae</taxon>
        <taxon>Cassia clade</taxon>
        <taxon>Senna</taxon>
    </lineage>
</organism>
<accession>A0A834TNA8</accession>
<comment type="caution">
    <text evidence="1">The sequence shown here is derived from an EMBL/GenBank/DDBJ whole genome shotgun (WGS) entry which is preliminary data.</text>
</comment>
<name>A0A834TNA8_9FABA</name>
<gene>
    <name evidence="1" type="ORF">G2W53_022210</name>
</gene>
<dbReference type="EMBL" id="JAAIUW010000007">
    <property type="protein sequence ID" value="KAF7824066.1"/>
    <property type="molecule type" value="Genomic_DNA"/>
</dbReference>
<proteinExistence type="predicted"/>